<evidence type="ECO:0000313" key="1">
    <source>
        <dbReference type="EMBL" id="GCA62116.1"/>
    </source>
</evidence>
<dbReference type="Proteomes" id="UP000265618">
    <property type="component" value="Unassembled WGS sequence"/>
</dbReference>
<dbReference type="AlphaFoldDB" id="A0A391NKF4"/>
<gene>
    <name evidence="1" type="ORF">KIPB_001336</name>
    <name evidence="2" type="ORF">KIPB_004038</name>
</gene>
<dbReference type="PANTHER" id="PTHR14187:SF5">
    <property type="entry name" value="HEAT SHOCK 70 KDA PROTEIN 12A"/>
    <property type="match status" value="1"/>
</dbReference>
<reference evidence="2" key="1">
    <citation type="submission" date="2016-10" db="EMBL/GenBank/DDBJ databases">
        <authorList>
            <person name="Tanifuji G."/>
            <person name="Kume K."/>
            <person name="Nakayama T."/>
            <person name="Takabayashi S."/>
            <person name="Hashimoto T."/>
        </authorList>
    </citation>
    <scope>NUCLEOTIDE SEQUENCE</scope>
    <source>
        <strain evidence="2">NY0173</strain>
    </source>
</reference>
<dbReference type="PANTHER" id="PTHR14187">
    <property type="entry name" value="ALPHA KINASE/ELONGATION FACTOR 2 KINASE"/>
    <property type="match status" value="1"/>
</dbReference>
<comment type="caution">
    <text evidence="2">The sequence shown here is derived from an EMBL/GenBank/DDBJ whole genome shotgun (WGS) entry which is preliminary data.</text>
</comment>
<organism evidence="2 3">
    <name type="scientific">Kipferlia bialata</name>
    <dbReference type="NCBI Taxonomy" id="797122"/>
    <lineage>
        <taxon>Eukaryota</taxon>
        <taxon>Metamonada</taxon>
        <taxon>Carpediemonas-like organisms</taxon>
        <taxon>Kipferlia</taxon>
    </lineage>
</organism>
<dbReference type="EMBL" id="BDIP01000828">
    <property type="protein sequence ID" value="GCA62517.1"/>
    <property type="molecule type" value="Genomic_DNA"/>
</dbReference>
<feature type="non-terminal residue" evidence="2">
    <location>
        <position position="98"/>
    </location>
</feature>
<sequence length="98" mass="10911">MRGRKAADGILLTRFKLLLDGALTNSALTPMDTDALRCREIIKVQPPTPFERLGLGVVDVVADYLRFMYMDVMRVITTKYGTSVGMDAVQWCLTVPAM</sequence>
<evidence type="ECO:0000313" key="2">
    <source>
        <dbReference type="EMBL" id="GCA62517.1"/>
    </source>
</evidence>
<name>A0A391NKF4_9EUKA</name>
<accession>A0A391NKF4</accession>
<proteinExistence type="predicted"/>
<protein>
    <submittedName>
        <fullName evidence="2">Uncharacterized protein</fullName>
    </submittedName>
</protein>
<reference evidence="2 3" key="2">
    <citation type="journal article" date="2018" name="PLoS ONE">
        <title>The draft genome of Kipferlia bialata reveals reductive genome evolution in fornicate parasites.</title>
        <authorList>
            <person name="Tanifuji G."/>
            <person name="Takabayashi S."/>
            <person name="Kume K."/>
            <person name="Takagi M."/>
            <person name="Nakayama T."/>
            <person name="Kamikawa R."/>
            <person name="Inagaki Y."/>
            <person name="Hashimoto T."/>
        </authorList>
    </citation>
    <scope>NUCLEOTIDE SEQUENCE [LARGE SCALE GENOMIC DNA]</scope>
    <source>
        <strain evidence="2">NY0173</strain>
    </source>
</reference>
<keyword evidence="3" id="KW-1185">Reference proteome</keyword>
<dbReference type="EMBL" id="BDIP01000187">
    <property type="protein sequence ID" value="GCA62116.1"/>
    <property type="molecule type" value="Genomic_DNA"/>
</dbReference>
<evidence type="ECO:0000313" key="3">
    <source>
        <dbReference type="Proteomes" id="UP000265618"/>
    </source>
</evidence>